<dbReference type="Proteomes" id="UP000806542">
    <property type="component" value="Unassembled WGS sequence"/>
</dbReference>
<dbReference type="RefSeq" id="WP_226392265.1">
    <property type="nucleotide sequence ID" value="NZ_JADCKB010000007.1"/>
</dbReference>
<proteinExistence type="predicted"/>
<sequence>MNTYDIAVIGGGFSGVCAAIAAARQGASVLLAERGNCLGGAAVTCLVNPFMPYWTQEGNQRKFLSAGLFREILEELREAGGLGKGDMTFHEEILKLVLNRMVLRAGVKLLFHSYLTQVTVENGQIQDITLANKSGNMIIKAKYFIDATGDADLAVLSGCPYHLGREADQLCQPMTLCFRLGNVDLAAFEKSKNSINPLYQQFQREGKIKNPREDVLIFPTLLPGVLHFNSTRIVKRNPVDAEDITNAEIEAREQVFELYHFLKENIDGFQNAELLMTAMQTGARESRMIDGDYLLTAEDLKNCIKFEDAIAAGNYDIDIHNPEGSGTSHYYFPQGVYYTIPYRSLIPQKTENLLAAGRCISSTHEAQASYRIMPICSTLGQAAGTAAALALKDSCSVRAINISRLQETLKQHGAFF</sequence>
<name>A0A9D5R883_9FIRM</name>
<evidence type="ECO:0000256" key="2">
    <source>
        <dbReference type="ARBA" id="ARBA00022723"/>
    </source>
</evidence>
<dbReference type="EMBL" id="JADCKB010000007">
    <property type="protein sequence ID" value="MBE5039700.1"/>
    <property type="molecule type" value="Genomic_DNA"/>
</dbReference>
<organism evidence="6 7">
    <name type="scientific">Ructibacterium gallinarum</name>
    <dbReference type="NCBI Taxonomy" id="2779355"/>
    <lineage>
        <taxon>Bacteria</taxon>
        <taxon>Bacillati</taxon>
        <taxon>Bacillota</taxon>
        <taxon>Clostridia</taxon>
        <taxon>Eubacteriales</taxon>
        <taxon>Oscillospiraceae</taxon>
        <taxon>Ructibacterium</taxon>
    </lineage>
</organism>
<dbReference type="PANTHER" id="PTHR43498:SF1">
    <property type="entry name" value="COB--COM HETERODISULFIDE REDUCTASE IRON-SULFUR SUBUNIT A"/>
    <property type="match status" value="1"/>
</dbReference>
<evidence type="ECO:0000256" key="3">
    <source>
        <dbReference type="ARBA" id="ARBA00023002"/>
    </source>
</evidence>
<dbReference type="Pfam" id="PF12831">
    <property type="entry name" value="FAD_oxidored"/>
    <property type="match status" value="1"/>
</dbReference>
<protein>
    <submittedName>
        <fullName evidence="6">FAD-dependent oxidoreductase</fullName>
    </submittedName>
</protein>
<keyword evidence="1" id="KW-0004">4Fe-4S</keyword>
<dbReference type="GO" id="GO:0016491">
    <property type="term" value="F:oxidoreductase activity"/>
    <property type="evidence" value="ECO:0007669"/>
    <property type="project" value="UniProtKB-KW"/>
</dbReference>
<keyword evidence="2" id="KW-0479">Metal-binding</keyword>
<evidence type="ECO:0000256" key="4">
    <source>
        <dbReference type="ARBA" id="ARBA00023004"/>
    </source>
</evidence>
<keyword evidence="4" id="KW-0408">Iron</keyword>
<evidence type="ECO:0000256" key="1">
    <source>
        <dbReference type="ARBA" id="ARBA00022485"/>
    </source>
</evidence>
<dbReference type="AlphaFoldDB" id="A0A9D5R883"/>
<keyword evidence="5" id="KW-0411">Iron-sulfur</keyword>
<dbReference type="InterPro" id="IPR039650">
    <property type="entry name" value="HdrA-like"/>
</dbReference>
<dbReference type="SUPFAM" id="SSF51905">
    <property type="entry name" value="FAD/NAD(P)-binding domain"/>
    <property type="match status" value="1"/>
</dbReference>
<evidence type="ECO:0000313" key="6">
    <source>
        <dbReference type="EMBL" id="MBE5039700.1"/>
    </source>
</evidence>
<keyword evidence="3" id="KW-0560">Oxidoreductase</keyword>
<keyword evidence="7" id="KW-1185">Reference proteome</keyword>
<dbReference type="GO" id="GO:0051539">
    <property type="term" value="F:4 iron, 4 sulfur cluster binding"/>
    <property type="evidence" value="ECO:0007669"/>
    <property type="project" value="UniProtKB-KW"/>
</dbReference>
<dbReference type="Gene3D" id="3.50.50.60">
    <property type="entry name" value="FAD/NAD(P)-binding domain"/>
    <property type="match status" value="1"/>
</dbReference>
<dbReference type="InterPro" id="IPR036188">
    <property type="entry name" value="FAD/NAD-bd_sf"/>
</dbReference>
<dbReference type="GO" id="GO:0046872">
    <property type="term" value="F:metal ion binding"/>
    <property type="evidence" value="ECO:0007669"/>
    <property type="project" value="UniProtKB-KW"/>
</dbReference>
<dbReference type="PANTHER" id="PTHR43498">
    <property type="entry name" value="FERREDOXIN:COB-COM HETERODISULFIDE REDUCTASE SUBUNIT A"/>
    <property type="match status" value="1"/>
</dbReference>
<evidence type="ECO:0000256" key="5">
    <source>
        <dbReference type="ARBA" id="ARBA00023014"/>
    </source>
</evidence>
<gene>
    <name evidence="6" type="ORF">INF28_04395</name>
</gene>
<reference evidence="6" key="1">
    <citation type="submission" date="2020-10" db="EMBL/GenBank/DDBJ databases">
        <title>ChiBAC.</title>
        <authorList>
            <person name="Zenner C."/>
            <person name="Hitch T.C.A."/>
            <person name="Clavel T."/>
        </authorList>
    </citation>
    <scope>NUCLEOTIDE SEQUENCE</scope>
    <source>
        <strain evidence="6">DSM 107454</strain>
    </source>
</reference>
<comment type="caution">
    <text evidence="6">The sequence shown here is derived from an EMBL/GenBank/DDBJ whole genome shotgun (WGS) entry which is preliminary data.</text>
</comment>
<accession>A0A9D5R883</accession>
<evidence type="ECO:0000313" key="7">
    <source>
        <dbReference type="Proteomes" id="UP000806542"/>
    </source>
</evidence>